<organism evidence="1">
    <name type="scientific">Megavirus baoshan</name>
    <dbReference type="NCBI Taxonomy" id="2496520"/>
    <lineage>
        <taxon>Viruses</taxon>
        <taxon>Varidnaviria</taxon>
        <taxon>Bamfordvirae</taxon>
        <taxon>Nucleocytoviricota</taxon>
        <taxon>Megaviricetes</taxon>
        <taxon>Imitervirales</taxon>
        <taxon>Mimiviridae</taxon>
        <taxon>Megamimivirinae</taxon>
        <taxon>Megavirus</taxon>
        <taxon>Megavirus baoshanense</taxon>
    </lineage>
</organism>
<proteinExistence type="predicted"/>
<sequence length="58" mass="6843">MPDNIKYLKFGQNFNKPIGENISHSRHISYLPNSITYLTFGYHFNRSIKIVYLIVLLI</sequence>
<dbReference type="InterPro" id="IPR008615">
    <property type="entry name" value="FNIP"/>
</dbReference>
<evidence type="ECO:0000313" key="1">
    <source>
        <dbReference type="EMBL" id="UFX99926.1"/>
    </source>
</evidence>
<dbReference type="EMBL" id="MH046811">
    <property type="protein sequence ID" value="UFX99926.1"/>
    <property type="molecule type" value="Genomic_DNA"/>
</dbReference>
<dbReference type="Pfam" id="PF05725">
    <property type="entry name" value="FNIP"/>
    <property type="match status" value="2"/>
</dbReference>
<protein>
    <recommendedName>
        <fullName evidence="2">F-box and FNIP repeat-containing protein</fullName>
    </recommendedName>
</protein>
<accession>A0A8K1W9H1</accession>
<gene>
    <name evidence="1" type="ORF">Mb1042</name>
</gene>
<name>A0A8K1W9H1_9VIRU</name>
<evidence type="ECO:0008006" key="2">
    <source>
        <dbReference type="Google" id="ProtNLM"/>
    </source>
</evidence>
<reference evidence="1" key="1">
    <citation type="submission" date="2018-03" db="EMBL/GenBank/DDBJ databases">
        <title>Draft genome sequences of Megaviruse, new member of the family Mimiviridae isolated from water in Shanghai, China.</title>
        <authorList>
            <person name="Xia Y."/>
        </authorList>
    </citation>
    <scope>NUCLEOTIDE SEQUENCE</scope>
    <source>
        <strain evidence="1">SH</strain>
    </source>
</reference>